<dbReference type="Gene3D" id="2.60.40.2970">
    <property type="match status" value="1"/>
</dbReference>
<dbReference type="Proteomes" id="UP000018144">
    <property type="component" value="Unassembled WGS sequence"/>
</dbReference>
<dbReference type="AlphaFoldDB" id="U4L4X0"/>
<dbReference type="EMBL" id="HF935627">
    <property type="protein sequence ID" value="CCX11563.1"/>
    <property type="molecule type" value="Genomic_DNA"/>
</dbReference>
<evidence type="ECO:0000313" key="2">
    <source>
        <dbReference type="Proteomes" id="UP000018144"/>
    </source>
</evidence>
<gene>
    <name evidence="1" type="ORF">PCON_11157</name>
</gene>
<proteinExistence type="predicted"/>
<evidence type="ECO:0000313" key="1">
    <source>
        <dbReference type="EMBL" id="CCX11563.1"/>
    </source>
</evidence>
<organism evidence="1 2">
    <name type="scientific">Pyronema omphalodes (strain CBS 100304)</name>
    <name type="common">Pyronema confluens</name>
    <dbReference type="NCBI Taxonomy" id="1076935"/>
    <lineage>
        <taxon>Eukaryota</taxon>
        <taxon>Fungi</taxon>
        <taxon>Dikarya</taxon>
        <taxon>Ascomycota</taxon>
        <taxon>Pezizomycotina</taxon>
        <taxon>Pezizomycetes</taxon>
        <taxon>Pezizales</taxon>
        <taxon>Pyronemataceae</taxon>
        <taxon>Pyronema</taxon>
    </lineage>
</organism>
<keyword evidence="2" id="KW-1185">Reference proteome</keyword>
<name>U4L4X0_PYROM</name>
<sequence>MHRSKAQRRPLEFEGFTYSYAPVNGNESDYISLDVGQSFEATIDLNKIYKFPDLDWLICSLVSLLYSDILALLSSVSTAQNPA</sequence>
<reference evidence="1 2" key="1">
    <citation type="journal article" date="2013" name="PLoS Genet.">
        <title>The genome and development-dependent transcriptomes of Pyronema confluens: a window into fungal evolution.</title>
        <authorList>
            <person name="Traeger S."/>
            <person name="Altegoer F."/>
            <person name="Freitag M."/>
            <person name="Gabaldon T."/>
            <person name="Kempken F."/>
            <person name="Kumar A."/>
            <person name="Marcet-Houben M."/>
            <person name="Poggeler S."/>
            <person name="Stajich J.E."/>
            <person name="Nowrousian M."/>
        </authorList>
    </citation>
    <scope>NUCLEOTIDE SEQUENCE [LARGE SCALE GENOMIC DNA]</scope>
    <source>
        <strain evidence="2">CBS 100304</strain>
        <tissue evidence="1">Vegetative mycelium</tissue>
    </source>
</reference>
<protein>
    <submittedName>
        <fullName evidence="1">Uncharacterized protein</fullName>
    </submittedName>
</protein>
<accession>U4L4X0</accession>